<dbReference type="EMBL" id="GL871133">
    <property type="protein sequence ID" value="EGC33627.1"/>
    <property type="molecule type" value="Genomic_DNA"/>
</dbReference>
<feature type="transmembrane region" description="Helical" evidence="1">
    <location>
        <begin position="153"/>
        <end position="175"/>
    </location>
</feature>
<evidence type="ECO:0000313" key="2">
    <source>
        <dbReference type="EMBL" id="EGC33627.1"/>
    </source>
</evidence>
<gene>
    <name evidence="2" type="ORF">DICPUDRAFT_80621</name>
</gene>
<proteinExistence type="predicted"/>
<dbReference type="eggNOG" id="ENOG502RHXS">
    <property type="taxonomic scope" value="Eukaryota"/>
</dbReference>
<protein>
    <submittedName>
        <fullName evidence="2">Uncharacterized protein</fullName>
    </submittedName>
</protein>
<accession>F0ZR13</accession>
<dbReference type="GeneID" id="10503275"/>
<keyword evidence="1" id="KW-1133">Transmembrane helix</keyword>
<dbReference type="AlphaFoldDB" id="F0ZR13"/>
<feature type="transmembrane region" description="Helical" evidence="1">
    <location>
        <begin position="129"/>
        <end position="147"/>
    </location>
</feature>
<dbReference type="OMA" id="MISWHIT"/>
<evidence type="ECO:0000313" key="3">
    <source>
        <dbReference type="Proteomes" id="UP000001064"/>
    </source>
</evidence>
<organism evidence="2 3">
    <name type="scientific">Dictyostelium purpureum</name>
    <name type="common">Slime mold</name>
    <dbReference type="NCBI Taxonomy" id="5786"/>
    <lineage>
        <taxon>Eukaryota</taxon>
        <taxon>Amoebozoa</taxon>
        <taxon>Evosea</taxon>
        <taxon>Eumycetozoa</taxon>
        <taxon>Dictyostelia</taxon>
        <taxon>Dictyosteliales</taxon>
        <taxon>Dictyosteliaceae</taxon>
        <taxon>Dictyostelium</taxon>
    </lineage>
</organism>
<sequence length="322" mass="37378">MISWHITNSNTPLLYNPPISKYQSFSYNQLNINNPPQYPQHPQHPTPPALPQNQIPTNFQNIRISKNSPFSNVLIIPKNLETNLFCTKTFYRELEPFIKPDEFFDLLNDINEITEESIIESRSKYKSRIFDITLLLVFISVLIFFIITGLYRVAIITCVTVILIGTILRLTYYFLTKEKIEQKIELGFDNYYFELSQKLYPLVFKGLFRKIQSSKRSGWEFIQTALIIEYPTFIKTPYVFQNPLNNNNTQNQNQNIITPPSQASIPIPSTSSTSLPSLVFSESNSVNENNINNFNNNIIQDISINLEFNQNEINNNINENNL</sequence>
<name>F0ZR13_DICPU</name>
<evidence type="ECO:0000256" key="1">
    <source>
        <dbReference type="SAM" id="Phobius"/>
    </source>
</evidence>
<dbReference type="InParanoid" id="F0ZR13"/>
<dbReference type="VEuPathDB" id="AmoebaDB:DICPUDRAFT_80621"/>
<dbReference type="KEGG" id="dpp:DICPUDRAFT_80621"/>
<dbReference type="FunCoup" id="F0ZR13">
    <property type="interactions" value="937"/>
</dbReference>
<keyword evidence="3" id="KW-1185">Reference proteome</keyword>
<dbReference type="Proteomes" id="UP000001064">
    <property type="component" value="Unassembled WGS sequence"/>
</dbReference>
<dbReference type="RefSeq" id="XP_003289847.1">
    <property type="nucleotide sequence ID" value="XM_003289799.1"/>
</dbReference>
<reference evidence="3" key="1">
    <citation type="journal article" date="2011" name="Genome Biol.">
        <title>Comparative genomics of the social amoebae Dictyostelium discoideum and Dictyostelium purpureum.</title>
        <authorList>
            <consortium name="US DOE Joint Genome Institute (JGI-PGF)"/>
            <person name="Sucgang R."/>
            <person name="Kuo A."/>
            <person name="Tian X."/>
            <person name="Salerno W."/>
            <person name="Parikh A."/>
            <person name="Feasley C.L."/>
            <person name="Dalin E."/>
            <person name="Tu H."/>
            <person name="Huang E."/>
            <person name="Barry K."/>
            <person name="Lindquist E."/>
            <person name="Shapiro H."/>
            <person name="Bruce D."/>
            <person name="Schmutz J."/>
            <person name="Salamov A."/>
            <person name="Fey P."/>
            <person name="Gaudet P."/>
            <person name="Anjard C."/>
            <person name="Babu M.M."/>
            <person name="Basu S."/>
            <person name="Bushmanova Y."/>
            <person name="van der Wel H."/>
            <person name="Katoh-Kurasawa M."/>
            <person name="Dinh C."/>
            <person name="Coutinho P.M."/>
            <person name="Saito T."/>
            <person name="Elias M."/>
            <person name="Schaap P."/>
            <person name="Kay R.R."/>
            <person name="Henrissat B."/>
            <person name="Eichinger L."/>
            <person name="Rivero F."/>
            <person name="Putnam N.H."/>
            <person name="West C.M."/>
            <person name="Loomis W.F."/>
            <person name="Chisholm R.L."/>
            <person name="Shaulsky G."/>
            <person name="Strassmann J.E."/>
            <person name="Queller D.C."/>
            <person name="Kuspa A."/>
            <person name="Grigoriev I.V."/>
        </authorList>
    </citation>
    <scope>NUCLEOTIDE SEQUENCE [LARGE SCALE GENOMIC DNA]</scope>
    <source>
        <strain evidence="3">QSDP1</strain>
    </source>
</reference>
<keyword evidence="1" id="KW-0472">Membrane</keyword>
<keyword evidence="1" id="KW-0812">Transmembrane</keyword>
<dbReference type="OrthoDB" id="10663071at2759"/>